<evidence type="ECO:0000313" key="3">
    <source>
        <dbReference type="Proteomes" id="UP001151760"/>
    </source>
</evidence>
<evidence type="ECO:0000313" key="2">
    <source>
        <dbReference type="EMBL" id="GJT18909.1"/>
    </source>
</evidence>
<keyword evidence="2" id="KW-0695">RNA-directed DNA polymerase</keyword>
<protein>
    <submittedName>
        <fullName evidence="2">Reverse transcriptase domain-containing protein</fullName>
    </submittedName>
</protein>
<dbReference type="InterPro" id="IPR000477">
    <property type="entry name" value="RT_dom"/>
</dbReference>
<dbReference type="PANTHER" id="PTHR48462">
    <property type="entry name" value="PROTEIN, PUTATIVE-RELATED"/>
    <property type="match status" value="1"/>
</dbReference>
<keyword evidence="3" id="KW-1185">Reference proteome</keyword>
<dbReference type="GO" id="GO:0003964">
    <property type="term" value="F:RNA-directed DNA polymerase activity"/>
    <property type="evidence" value="ECO:0007669"/>
    <property type="project" value="UniProtKB-KW"/>
</dbReference>
<dbReference type="Proteomes" id="UP001151760">
    <property type="component" value="Unassembled WGS sequence"/>
</dbReference>
<sequence length="874" mass="95944">MGFSRVLKEALDKVICTPDDISCWVSLLVLPLCLLKTFYPRSNLECKSAIKRQRQEESIVNAIRSWSLPGGSLQLMKEALAESSPPLSDVAEEGLDLDERNIKQCKRKICDGHYTAAVRVLSSSGVAPYNDDTLEDLKTKHPFKPPPSLPHISIDHHHLVASPAVVLDRIKSFPRGTSCGRDGLRAQHLMDCLSGAAVAISDELVSSITQVVNLFLDGKCPNMLGEYIASAPLTPLVKPGGGIRPIAVGTVWRRLVSKVSAVMIGNSLNGYLDDLQFGVGVSGGGEAILHAVNRLIEDRGDDVGLSMLLVDFKNAFNLVDREVMLKEVRLRCPTISRWVEFCYSNPARLYYGEHILRSCQGVQQGDPLGPLLFALVLHPLICKIRDSFSLSLQAWYLDDGTIIGDTLVVGKALELIMKDGPSSGLHLNIDKTEVFWPKEDPRSKLAGIFPPNIARPLHGVKLLGGPASVDFDFSSELVMKRVTKTIVLMDTVARINDPQCELLLLRACAGISKLYFAMRTCSPRVFKMAQRSFDADLRSALERIVTDSGPGFDDWQWRLSTLPFAFGGLGVYSAASGTTFDDALCLFNTKMETDLLSNLSEIAAPKLMKKLTDIYFTHVTQTAESTFSLSSRQMALWQSQMEDHTSDWLRVVPISGLGQTMNGKTYRCVLCYQLGVPLFSVSKPCSACSKVFTGDIYGDHAVSCAGIIGIKHQHNVVHDTLVEICFRSGISAGKEVDIGLSGGCDKLLRPVDMLLYSWDKGLDVCMDLTGSSPLTQTGMVDFVPGRTVIDAAHRKRVKYEAKCANIGYGFLPFSFSSLGELEKDAVTLLKRIHKFSVTQDIRARAAIYIFNRINFAIAKGVGAQLVSRLPTNFL</sequence>
<dbReference type="PROSITE" id="PS50878">
    <property type="entry name" value="RT_POL"/>
    <property type="match status" value="1"/>
</dbReference>
<keyword evidence="2" id="KW-0808">Transferase</keyword>
<evidence type="ECO:0000259" key="1">
    <source>
        <dbReference type="PROSITE" id="PS50878"/>
    </source>
</evidence>
<reference evidence="2" key="2">
    <citation type="submission" date="2022-01" db="EMBL/GenBank/DDBJ databases">
        <authorList>
            <person name="Yamashiro T."/>
            <person name="Shiraishi A."/>
            <person name="Satake H."/>
            <person name="Nakayama K."/>
        </authorList>
    </citation>
    <scope>NUCLEOTIDE SEQUENCE</scope>
</reference>
<dbReference type="PANTHER" id="PTHR48462:SF1">
    <property type="entry name" value="PROTEIN, PUTATIVE-RELATED"/>
    <property type="match status" value="1"/>
</dbReference>
<gene>
    <name evidence="2" type="ORF">Tco_0877615</name>
</gene>
<dbReference type="EMBL" id="BQNB010013676">
    <property type="protein sequence ID" value="GJT18909.1"/>
    <property type="molecule type" value="Genomic_DNA"/>
</dbReference>
<keyword evidence="2" id="KW-0548">Nucleotidyltransferase</keyword>
<comment type="caution">
    <text evidence="2">The sequence shown here is derived from an EMBL/GenBank/DDBJ whole genome shotgun (WGS) entry which is preliminary data.</text>
</comment>
<accession>A0ABQ5C1B5</accession>
<feature type="domain" description="Reverse transcriptase" evidence="1">
    <location>
        <begin position="217"/>
        <end position="450"/>
    </location>
</feature>
<organism evidence="2 3">
    <name type="scientific">Tanacetum coccineum</name>
    <dbReference type="NCBI Taxonomy" id="301880"/>
    <lineage>
        <taxon>Eukaryota</taxon>
        <taxon>Viridiplantae</taxon>
        <taxon>Streptophyta</taxon>
        <taxon>Embryophyta</taxon>
        <taxon>Tracheophyta</taxon>
        <taxon>Spermatophyta</taxon>
        <taxon>Magnoliopsida</taxon>
        <taxon>eudicotyledons</taxon>
        <taxon>Gunneridae</taxon>
        <taxon>Pentapetalae</taxon>
        <taxon>asterids</taxon>
        <taxon>campanulids</taxon>
        <taxon>Asterales</taxon>
        <taxon>Asteraceae</taxon>
        <taxon>Asteroideae</taxon>
        <taxon>Anthemideae</taxon>
        <taxon>Anthemidinae</taxon>
        <taxon>Tanacetum</taxon>
    </lineage>
</organism>
<reference evidence="2" key="1">
    <citation type="journal article" date="2022" name="Int. J. Mol. Sci.">
        <title>Draft Genome of Tanacetum Coccineum: Genomic Comparison of Closely Related Tanacetum-Family Plants.</title>
        <authorList>
            <person name="Yamashiro T."/>
            <person name="Shiraishi A."/>
            <person name="Nakayama K."/>
            <person name="Satake H."/>
        </authorList>
    </citation>
    <scope>NUCLEOTIDE SEQUENCE</scope>
</reference>
<proteinExistence type="predicted"/>
<name>A0ABQ5C1B5_9ASTR</name>
<dbReference type="Pfam" id="PF00078">
    <property type="entry name" value="RVT_1"/>
    <property type="match status" value="1"/>
</dbReference>